<organism evidence="7 8">
    <name type="scientific">Nakamurella flavida</name>
    <dbReference type="NCBI Taxonomy" id="363630"/>
    <lineage>
        <taxon>Bacteria</taxon>
        <taxon>Bacillati</taxon>
        <taxon>Actinomycetota</taxon>
        <taxon>Actinomycetes</taxon>
        <taxon>Nakamurellales</taxon>
        <taxon>Nakamurellaceae</taxon>
        <taxon>Nakamurella</taxon>
    </lineage>
</organism>
<dbReference type="PROSITE" id="PS50043">
    <property type="entry name" value="HTH_LUXR_2"/>
    <property type="match status" value="1"/>
</dbReference>
<dbReference type="RefSeq" id="WP_205256713.1">
    <property type="nucleotide sequence ID" value="NZ_BAAAPV010000004.1"/>
</dbReference>
<evidence type="ECO:0000313" key="8">
    <source>
        <dbReference type="Proteomes" id="UP000663801"/>
    </source>
</evidence>
<dbReference type="InterPro" id="IPR011006">
    <property type="entry name" value="CheY-like_superfamily"/>
</dbReference>
<dbReference type="Pfam" id="PF00072">
    <property type="entry name" value="Response_reg"/>
    <property type="match status" value="1"/>
</dbReference>
<evidence type="ECO:0000256" key="2">
    <source>
        <dbReference type="ARBA" id="ARBA00023125"/>
    </source>
</evidence>
<dbReference type="SMART" id="SM00421">
    <property type="entry name" value="HTH_LUXR"/>
    <property type="match status" value="1"/>
</dbReference>
<evidence type="ECO:0000256" key="3">
    <source>
        <dbReference type="ARBA" id="ARBA00023163"/>
    </source>
</evidence>
<proteinExistence type="predicted"/>
<keyword evidence="4" id="KW-0597">Phosphoprotein</keyword>
<evidence type="ECO:0000256" key="4">
    <source>
        <dbReference type="PROSITE-ProRule" id="PRU00169"/>
    </source>
</evidence>
<feature type="domain" description="Response regulatory" evidence="6">
    <location>
        <begin position="2"/>
        <end position="122"/>
    </location>
</feature>
<feature type="modified residue" description="4-aspartylphosphate" evidence="4">
    <location>
        <position position="52"/>
    </location>
</feature>
<dbReference type="PANTHER" id="PTHR43214">
    <property type="entry name" value="TWO-COMPONENT RESPONSE REGULATOR"/>
    <property type="match status" value="1"/>
</dbReference>
<dbReference type="InterPro" id="IPR001789">
    <property type="entry name" value="Sig_transdc_resp-reg_receiver"/>
</dbReference>
<dbReference type="Gene3D" id="3.40.50.2300">
    <property type="match status" value="1"/>
</dbReference>
<dbReference type="PANTHER" id="PTHR43214:SF24">
    <property type="entry name" value="TRANSCRIPTIONAL REGULATORY PROTEIN NARL-RELATED"/>
    <property type="match status" value="1"/>
</dbReference>
<dbReference type="SUPFAM" id="SSF52172">
    <property type="entry name" value="CheY-like"/>
    <property type="match status" value="1"/>
</dbReference>
<evidence type="ECO:0000256" key="1">
    <source>
        <dbReference type="ARBA" id="ARBA00023015"/>
    </source>
</evidence>
<dbReference type="GO" id="GO:0003677">
    <property type="term" value="F:DNA binding"/>
    <property type="evidence" value="ECO:0007669"/>
    <property type="project" value="UniProtKB-KW"/>
</dbReference>
<comment type="caution">
    <text evidence="7">The sequence shown here is derived from an EMBL/GenBank/DDBJ whole genome shotgun (WGS) entry which is preliminary data.</text>
</comment>
<dbReference type="InterPro" id="IPR000792">
    <property type="entry name" value="Tscrpt_reg_LuxR_C"/>
</dbReference>
<dbReference type="GO" id="GO:0000160">
    <property type="term" value="P:phosphorelay signal transduction system"/>
    <property type="evidence" value="ECO:0007669"/>
    <property type="project" value="InterPro"/>
</dbReference>
<name>A0A938YIJ6_9ACTN</name>
<evidence type="ECO:0000313" key="7">
    <source>
        <dbReference type="EMBL" id="MBM9476602.1"/>
    </source>
</evidence>
<keyword evidence="2" id="KW-0238">DNA-binding</keyword>
<protein>
    <submittedName>
        <fullName evidence="7">Response regulator transcription factor</fullName>
    </submittedName>
</protein>
<dbReference type="SUPFAM" id="SSF46894">
    <property type="entry name" value="C-terminal effector domain of the bipartite response regulators"/>
    <property type="match status" value="1"/>
</dbReference>
<keyword evidence="3" id="KW-0804">Transcription</keyword>
<keyword evidence="1" id="KW-0805">Transcription regulation</keyword>
<dbReference type="EMBL" id="JAERWL010000008">
    <property type="protein sequence ID" value="MBM9476602.1"/>
    <property type="molecule type" value="Genomic_DNA"/>
</dbReference>
<evidence type="ECO:0000259" key="6">
    <source>
        <dbReference type="PROSITE" id="PS50110"/>
    </source>
</evidence>
<dbReference type="InterPro" id="IPR039420">
    <property type="entry name" value="WalR-like"/>
</dbReference>
<keyword evidence="8" id="KW-1185">Reference proteome</keyword>
<evidence type="ECO:0000259" key="5">
    <source>
        <dbReference type="PROSITE" id="PS50043"/>
    </source>
</evidence>
<dbReference type="PRINTS" id="PR00038">
    <property type="entry name" value="HTHLUXR"/>
</dbReference>
<dbReference type="GO" id="GO:0006355">
    <property type="term" value="P:regulation of DNA-templated transcription"/>
    <property type="evidence" value="ECO:0007669"/>
    <property type="project" value="InterPro"/>
</dbReference>
<dbReference type="AlphaFoldDB" id="A0A938YIJ6"/>
<dbReference type="SMART" id="SM00448">
    <property type="entry name" value="REC"/>
    <property type="match status" value="1"/>
</dbReference>
<gene>
    <name evidence="7" type="ORF">JL107_09125</name>
</gene>
<sequence>MKVVIGEDEALLRRGLMLVLENAGIVVAAAAQDAVDLVALVDEHRPDLVITDVRMPPTHTDEGMVAALQITRRFPDMAVVVLSQYVQRRYAVELLSEKRRGVGYLLKQRIADVDTFCADLHRIHAGGAVIDPEVVAIMVARARQDDGPIARLTPRQRQVLTLVAEGRSNSSIAAELVVTEKAVVQHTSRIYDALGLAADDDGHRRVLAVLKYLARE</sequence>
<dbReference type="PROSITE" id="PS50110">
    <property type="entry name" value="RESPONSE_REGULATORY"/>
    <property type="match status" value="1"/>
</dbReference>
<reference evidence="7" key="1">
    <citation type="submission" date="2021-01" db="EMBL/GenBank/DDBJ databases">
        <title>KCTC 19127 draft genome.</title>
        <authorList>
            <person name="An D."/>
        </authorList>
    </citation>
    <scope>NUCLEOTIDE SEQUENCE</scope>
    <source>
        <strain evidence="7">KCTC 19127</strain>
    </source>
</reference>
<dbReference type="Pfam" id="PF00196">
    <property type="entry name" value="GerE"/>
    <property type="match status" value="1"/>
</dbReference>
<dbReference type="Proteomes" id="UP000663801">
    <property type="component" value="Unassembled WGS sequence"/>
</dbReference>
<dbReference type="InterPro" id="IPR016032">
    <property type="entry name" value="Sig_transdc_resp-reg_C-effctor"/>
</dbReference>
<accession>A0A938YIJ6</accession>
<feature type="domain" description="HTH luxR-type" evidence="5">
    <location>
        <begin position="145"/>
        <end position="216"/>
    </location>
</feature>